<evidence type="ECO:0000313" key="3">
    <source>
        <dbReference type="Proteomes" id="UP000240912"/>
    </source>
</evidence>
<dbReference type="AlphaFoldDB" id="A0A2T3HQH6"/>
<organism evidence="2 3">
    <name type="scientific">Pedobacter yulinensis</name>
    <dbReference type="NCBI Taxonomy" id="2126353"/>
    <lineage>
        <taxon>Bacteria</taxon>
        <taxon>Pseudomonadati</taxon>
        <taxon>Bacteroidota</taxon>
        <taxon>Sphingobacteriia</taxon>
        <taxon>Sphingobacteriales</taxon>
        <taxon>Sphingobacteriaceae</taxon>
        <taxon>Pedobacter</taxon>
    </lineage>
</organism>
<proteinExistence type="predicted"/>
<keyword evidence="1" id="KW-1133">Transmembrane helix</keyword>
<keyword evidence="3" id="KW-1185">Reference proteome</keyword>
<keyword evidence="1" id="KW-0472">Membrane</keyword>
<feature type="transmembrane region" description="Helical" evidence="1">
    <location>
        <begin position="33"/>
        <end position="51"/>
    </location>
</feature>
<dbReference type="EMBL" id="PYLS01000001">
    <property type="protein sequence ID" value="PST84651.1"/>
    <property type="molecule type" value="Genomic_DNA"/>
</dbReference>
<keyword evidence="1" id="KW-0812">Transmembrane</keyword>
<gene>
    <name evidence="2" type="ORF">C7T94_00510</name>
</gene>
<evidence type="ECO:0000256" key="1">
    <source>
        <dbReference type="SAM" id="Phobius"/>
    </source>
</evidence>
<dbReference type="OrthoDB" id="769320at2"/>
<dbReference type="Proteomes" id="UP000240912">
    <property type="component" value="Unassembled WGS sequence"/>
</dbReference>
<dbReference type="RefSeq" id="WP_107212631.1">
    <property type="nucleotide sequence ID" value="NZ_KZ686268.1"/>
</dbReference>
<protein>
    <submittedName>
        <fullName evidence="2">Uncharacterized protein</fullName>
    </submittedName>
</protein>
<name>A0A2T3HQH6_9SPHI</name>
<reference evidence="2 3" key="1">
    <citation type="submission" date="2018-03" db="EMBL/GenBank/DDBJ databases">
        <authorList>
            <person name="Keele B.F."/>
        </authorList>
    </citation>
    <scope>NUCLEOTIDE SEQUENCE [LARGE SCALE GENOMIC DNA]</scope>
    <source>
        <strain evidence="2 3">YL28-9</strain>
    </source>
</reference>
<sequence length="110" mass="12611">MKSNKNPVEDKYGATDADYEYSGAASRSAWPPLIFSGLLAAALVAVAWLRYDDLRQWELTGGSIRMYAIERLCYELGGVWLFPVFLICCAVLLFYAGIKQYRHRRRLIRL</sequence>
<accession>A0A2T3HQH6</accession>
<feature type="transmembrane region" description="Helical" evidence="1">
    <location>
        <begin position="80"/>
        <end position="98"/>
    </location>
</feature>
<evidence type="ECO:0000313" key="2">
    <source>
        <dbReference type="EMBL" id="PST84651.1"/>
    </source>
</evidence>
<comment type="caution">
    <text evidence="2">The sequence shown here is derived from an EMBL/GenBank/DDBJ whole genome shotgun (WGS) entry which is preliminary data.</text>
</comment>